<comment type="function">
    <text evidence="1">Involved in the transposition of the insertion sequence IS5.</text>
</comment>
<evidence type="ECO:0000313" key="9">
    <source>
        <dbReference type="Proteomes" id="UP000653472"/>
    </source>
</evidence>
<dbReference type="AlphaFoldDB" id="A0A969WBV3"/>
<feature type="domain" description="Transposase InsH N-terminal" evidence="7">
    <location>
        <begin position="9"/>
        <end position="78"/>
    </location>
</feature>
<name>A0A969WBV3_9GAMM</name>
<sequence>MRASLKGIYQREVSGAGGPAPYDPVSMFRLMLLGQWHGLSDGELEKALAVRIDFLVFCGFDVGEALPDATTICRFRNRLADRCLDQKLLRQVNGQLEALGLKVKGTRGAIIDATIIQSAGRPRNTIDATKDGIIEDVSASADREARWVKKGNEAFFGYRGFMAVDTEDGYVEAVRGTPANAAEVTNLEALLDRLPAQAHDAVFADKGYHSKANRALLKARGLQDGIQYKAARNRPLQAWHKQVNALIGLIRYKVERGFGTMKRKFGLHRARYFGLRKTEAQMTYAAINLNLLKAANKIVQMVPIPRPLPQGRCV</sequence>
<organism evidence="8 9">
    <name type="scientific">Solimonas marina</name>
    <dbReference type="NCBI Taxonomy" id="2714601"/>
    <lineage>
        <taxon>Bacteria</taxon>
        <taxon>Pseudomonadati</taxon>
        <taxon>Pseudomonadota</taxon>
        <taxon>Gammaproteobacteria</taxon>
        <taxon>Nevskiales</taxon>
        <taxon>Nevskiaceae</taxon>
        <taxon>Solimonas</taxon>
    </lineage>
</organism>
<dbReference type="EMBL" id="JAAVXB010000016">
    <property type="protein sequence ID" value="NKF24506.1"/>
    <property type="molecule type" value="Genomic_DNA"/>
</dbReference>
<dbReference type="InterPro" id="IPR008490">
    <property type="entry name" value="Transposase_InsH_N"/>
</dbReference>
<gene>
    <name evidence="8" type="ORF">G7Y82_19515</name>
</gene>
<dbReference type="PANTHER" id="PTHR35604">
    <property type="entry name" value="TRANSPOSASE INSH FOR INSERTION SEQUENCE ELEMENT IS5A-RELATED"/>
    <property type="match status" value="1"/>
</dbReference>
<comment type="similarity">
    <text evidence="2">Belongs to the transposase 11 family.</text>
</comment>
<dbReference type="RefSeq" id="WP_168149881.1">
    <property type="nucleotide sequence ID" value="NZ_JAAVXB010000016.1"/>
</dbReference>
<dbReference type="InterPro" id="IPR002559">
    <property type="entry name" value="Transposase_11"/>
</dbReference>
<dbReference type="PANTHER" id="PTHR35604:SF2">
    <property type="entry name" value="TRANSPOSASE INSH FOR INSERTION SEQUENCE ELEMENT IS5A-RELATED"/>
    <property type="match status" value="1"/>
</dbReference>
<reference evidence="8" key="1">
    <citation type="submission" date="2020-03" db="EMBL/GenBank/DDBJ databases">
        <title>Solimonas marina sp. nov., isolated from deep seawater of the Pacific Ocean.</title>
        <authorList>
            <person name="Liu X."/>
            <person name="Lai Q."/>
            <person name="Sun F."/>
            <person name="Gai Y."/>
            <person name="Li G."/>
            <person name="Shao Z."/>
        </authorList>
    </citation>
    <scope>NUCLEOTIDE SEQUENCE</scope>
    <source>
        <strain evidence="8">C16B3</strain>
    </source>
</reference>
<dbReference type="Pfam" id="PF05598">
    <property type="entry name" value="DUF772"/>
    <property type="match status" value="1"/>
</dbReference>
<proteinExistence type="inferred from homology"/>
<dbReference type="InterPro" id="IPR047959">
    <property type="entry name" value="Transpos_IS5"/>
</dbReference>
<evidence type="ECO:0000256" key="5">
    <source>
        <dbReference type="ARBA" id="ARBA00023172"/>
    </source>
</evidence>
<evidence type="ECO:0000313" key="8">
    <source>
        <dbReference type="EMBL" id="NKF24506.1"/>
    </source>
</evidence>
<evidence type="ECO:0000256" key="2">
    <source>
        <dbReference type="ARBA" id="ARBA00010075"/>
    </source>
</evidence>
<evidence type="ECO:0000256" key="4">
    <source>
        <dbReference type="ARBA" id="ARBA00023125"/>
    </source>
</evidence>
<dbReference type="GO" id="GO:0004803">
    <property type="term" value="F:transposase activity"/>
    <property type="evidence" value="ECO:0007669"/>
    <property type="project" value="InterPro"/>
</dbReference>
<evidence type="ECO:0000259" key="6">
    <source>
        <dbReference type="Pfam" id="PF01609"/>
    </source>
</evidence>
<keyword evidence="9" id="KW-1185">Reference proteome</keyword>
<evidence type="ECO:0000256" key="1">
    <source>
        <dbReference type="ARBA" id="ARBA00003544"/>
    </source>
</evidence>
<feature type="domain" description="Transposase IS4-like" evidence="6">
    <location>
        <begin position="106"/>
        <end position="291"/>
    </location>
</feature>
<keyword evidence="4" id="KW-0238">DNA-binding</keyword>
<evidence type="ECO:0000259" key="7">
    <source>
        <dbReference type="Pfam" id="PF05598"/>
    </source>
</evidence>
<accession>A0A969WBV3</accession>
<dbReference type="Pfam" id="PF01609">
    <property type="entry name" value="DDE_Tnp_1"/>
    <property type="match status" value="1"/>
</dbReference>
<dbReference type="GO" id="GO:0006313">
    <property type="term" value="P:DNA transposition"/>
    <property type="evidence" value="ECO:0007669"/>
    <property type="project" value="InterPro"/>
</dbReference>
<comment type="caution">
    <text evidence="8">The sequence shown here is derived from an EMBL/GenBank/DDBJ whole genome shotgun (WGS) entry which is preliminary data.</text>
</comment>
<dbReference type="GO" id="GO:0003677">
    <property type="term" value="F:DNA binding"/>
    <property type="evidence" value="ECO:0007669"/>
    <property type="project" value="UniProtKB-KW"/>
</dbReference>
<dbReference type="Proteomes" id="UP000653472">
    <property type="component" value="Unassembled WGS sequence"/>
</dbReference>
<keyword evidence="3" id="KW-0815">Transposition</keyword>
<protein>
    <submittedName>
        <fullName evidence="8">IS5 family transposase</fullName>
    </submittedName>
</protein>
<dbReference type="NCBIfam" id="NF033581">
    <property type="entry name" value="transpos_IS5_4"/>
    <property type="match status" value="1"/>
</dbReference>
<keyword evidence="5" id="KW-0233">DNA recombination</keyword>
<evidence type="ECO:0000256" key="3">
    <source>
        <dbReference type="ARBA" id="ARBA00022578"/>
    </source>
</evidence>